<accession>A0ACC2PZG0</accession>
<organism evidence="1 2">
    <name type="scientific">Eretmocerus hayati</name>
    <dbReference type="NCBI Taxonomy" id="131215"/>
    <lineage>
        <taxon>Eukaryota</taxon>
        <taxon>Metazoa</taxon>
        <taxon>Ecdysozoa</taxon>
        <taxon>Arthropoda</taxon>
        <taxon>Hexapoda</taxon>
        <taxon>Insecta</taxon>
        <taxon>Pterygota</taxon>
        <taxon>Neoptera</taxon>
        <taxon>Endopterygota</taxon>
        <taxon>Hymenoptera</taxon>
        <taxon>Apocrita</taxon>
        <taxon>Proctotrupomorpha</taxon>
        <taxon>Chalcidoidea</taxon>
        <taxon>Aphelinidae</taxon>
        <taxon>Aphelininae</taxon>
        <taxon>Eretmocerus</taxon>
    </lineage>
</organism>
<comment type="caution">
    <text evidence="1">The sequence shown here is derived from an EMBL/GenBank/DDBJ whole genome shotgun (WGS) entry which is preliminary data.</text>
</comment>
<keyword evidence="2" id="KW-1185">Reference proteome</keyword>
<dbReference type="Proteomes" id="UP001239111">
    <property type="component" value="Chromosome 1"/>
</dbReference>
<dbReference type="EMBL" id="CM056741">
    <property type="protein sequence ID" value="KAJ8688348.1"/>
    <property type="molecule type" value="Genomic_DNA"/>
</dbReference>
<reference evidence="1" key="1">
    <citation type="submission" date="2023-04" db="EMBL/GenBank/DDBJ databases">
        <title>A chromosome-level genome assembly of the parasitoid wasp Eretmocerus hayati.</title>
        <authorList>
            <person name="Zhong Y."/>
            <person name="Liu S."/>
            <person name="Liu Y."/>
        </authorList>
    </citation>
    <scope>NUCLEOTIDE SEQUENCE</scope>
    <source>
        <strain evidence="1">ZJU_SS_LIU_2023</strain>
    </source>
</reference>
<evidence type="ECO:0000313" key="2">
    <source>
        <dbReference type="Proteomes" id="UP001239111"/>
    </source>
</evidence>
<proteinExistence type="predicted"/>
<sequence>WKTIACSVLCCGCGSVPTSAANLEAGGSISEYQRDKEAARSQACLPTDPSIALTLHRPLYPPGRIIHVVRHHPNKGEQMLGKREPVYQALWAGPCDFDEVLISPVMIQDHMPDNMLRALNKVWEDRAISAELNAITADAIAKVAQSPKTTTGPTQTLDVAALETTTVATLEHVAETVTDPRSSRATDWSCPSILLQQGFGPPRLAPLATPETMSEASSSSSCGGSSRSSSSEKLQLSSGGSPGILMRHQGLVAAAARRKRPLTMMRRTPKIPGNLANAADDLRSNLHFAAMHSKDCYLEQGQTGPGQCCSSSAGSSGTTSLGGSPRPRMSTQPPVPPQRLDSVLLQRAGLYSCPRGERVCTAACCRDDFSDNSSPHSLCRGSRTSQQRVRIDFPEVLDEPPAAASTPSQPLPDVSKPSTLGRGLPHLPVLRQTEPKRLELKGLKDLMAPATDAGAEWRRNDSTTSAPGQVPIGQHRRLLGRGAPDVSLPLLRGLNPGPGPPGTAATVPGLASQQQHGSPFAAAKRKKYVYPITRVAHGESSV</sequence>
<evidence type="ECO:0000313" key="1">
    <source>
        <dbReference type="EMBL" id="KAJ8688348.1"/>
    </source>
</evidence>
<name>A0ACC2PZG0_9HYME</name>
<protein>
    <submittedName>
        <fullName evidence="1">Uncharacterized protein</fullName>
    </submittedName>
</protein>
<gene>
    <name evidence="1" type="ORF">QAD02_024143</name>
</gene>
<feature type="non-terminal residue" evidence="1">
    <location>
        <position position="1"/>
    </location>
</feature>